<keyword evidence="3 6" id="KW-0812">Transmembrane</keyword>
<accession>A0ABU1IRE9</accession>
<keyword evidence="9" id="KW-1185">Reference proteome</keyword>
<comment type="caution">
    <text evidence="8">The sequence shown here is derived from an EMBL/GenBank/DDBJ whole genome shotgun (WGS) entry which is preliminary data.</text>
</comment>
<evidence type="ECO:0000256" key="4">
    <source>
        <dbReference type="ARBA" id="ARBA00022989"/>
    </source>
</evidence>
<organism evidence="8 9">
    <name type="scientific">Desmospora profundinema</name>
    <dbReference type="NCBI Taxonomy" id="1571184"/>
    <lineage>
        <taxon>Bacteria</taxon>
        <taxon>Bacillati</taxon>
        <taxon>Bacillota</taxon>
        <taxon>Bacilli</taxon>
        <taxon>Bacillales</taxon>
        <taxon>Thermoactinomycetaceae</taxon>
        <taxon>Desmospora</taxon>
    </lineage>
</organism>
<dbReference type="Pfam" id="PF09335">
    <property type="entry name" value="VTT_dom"/>
    <property type="match status" value="1"/>
</dbReference>
<evidence type="ECO:0000256" key="1">
    <source>
        <dbReference type="ARBA" id="ARBA00004651"/>
    </source>
</evidence>
<feature type="transmembrane region" description="Helical" evidence="6">
    <location>
        <begin position="68"/>
        <end position="92"/>
    </location>
</feature>
<dbReference type="PANTHER" id="PTHR12677">
    <property type="entry name" value="GOLGI APPARATUS MEMBRANE PROTEIN TVP38-RELATED"/>
    <property type="match status" value="1"/>
</dbReference>
<evidence type="ECO:0000256" key="3">
    <source>
        <dbReference type="ARBA" id="ARBA00022692"/>
    </source>
</evidence>
<reference evidence="8 9" key="1">
    <citation type="submission" date="2023-07" db="EMBL/GenBank/DDBJ databases">
        <title>Genomic Encyclopedia of Type Strains, Phase IV (KMG-IV): sequencing the most valuable type-strain genomes for metagenomic binning, comparative biology and taxonomic classification.</title>
        <authorList>
            <person name="Goeker M."/>
        </authorList>
    </citation>
    <scope>NUCLEOTIDE SEQUENCE [LARGE SCALE GENOMIC DNA]</scope>
    <source>
        <strain evidence="8 9">DSM 45903</strain>
    </source>
</reference>
<evidence type="ECO:0000256" key="2">
    <source>
        <dbReference type="ARBA" id="ARBA00022475"/>
    </source>
</evidence>
<feature type="transmembrane region" description="Helical" evidence="6">
    <location>
        <begin position="179"/>
        <end position="200"/>
    </location>
</feature>
<feature type="domain" description="VTT" evidence="7">
    <location>
        <begin position="58"/>
        <end position="174"/>
    </location>
</feature>
<dbReference type="InterPro" id="IPR032816">
    <property type="entry name" value="VTT_dom"/>
</dbReference>
<feature type="transmembrane region" description="Helical" evidence="6">
    <location>
        <begin position="38"/>
        <end position="56"/>
    </location>
</feature>
<comment type="subcellular location">
    <subcellularLocation>
        <location evidence="1 6">Cell membrane</location>
        <topology evidence="1 6">Multi-pass membrane protein</topology>
    </subcellularLocation>
</comment>
<keyword evidence="5 6" id="KW-0472">Membrane</keyword>
<dbReference type="EMBL" id="JAVDQG010000009">
    <property type="protein sequence ID" value="MDR6227325.1"/>
    <property type="molecule type" value="Genomic_DNA"/>
</dbReference>
<evidence type="ECO:0000256" key="6">
    <source>
        <dbReference type="RuleBase" id="RU366058"/>
    </source>
</evidence>
<dbReference type="Proteomes" id="UP001185012">
    <property type="component" value="Unassembled WGS sequence"/>
</dbReference>
<dbReference type="InterPro" id="IPR015414">
    <property type="entry name" value="TMEM64"/>
</dbReference>
<dbReference type="RefSeq" id="WP_309868315.1">
    <property type="nucleotide sequence ID" value="NZ_JAVDQG010000009.1"/>
</dbReference>
<keyword evidence="2 6" id="KW-1003">Cell membrane</keyword>
<keyword evidence="4 6" id="KW-1133">Transmembrane helix</keyword>
<feature type="transmembrane region" description="Helical" evidence="6">
    <location>
        <begin position="151"/>
        <end position="173"/>
    </location>
</feature>
<comment type="similarity">
    <text evidence="6">Belongs to the TVP38/TMEM64 family.</text>
</comment>
<evidence type="ECO:0000259" key="7">
    <source>
        <dbReference type="Pfam" id="PF09335"/>
    </source>
</evidence>
<comment type="caution">
    <text evidence="6">Lacks conserved residue(s) required for the propagation of feature annotation.</text>
</comment>
<gene>
    <name evidence="8" type="ORF">JOE21_003340</name>
</gene>
<protein>
    <recommendedName>
        <fullName evidence="6">TVP38/TMEM64 family membrane protein</fullName>
    </recommendedName>
</protein>
<dbReference type="PANTHER" id="PTHR12677:SF59">
    <property type="entry name" value="GOLGI APPARATUS MEMBRANE PROTEIN TVP38-RELATED"/>
    <property type="match status" value="1"/>
</dbReference>
<evidence type="ECO:0000256" key="5">
    <source>
        <dbReference type="ARBA" id="ARBA00023136"/>
    </source>
</evidence>
<evidence type="ECO:0000313" key="8">
    <source>
        <dbReference type="EMBL" id="MDR6227325.1"/>
    </source>
</evidence>
<evidence type="ECO:0000313" key="9">
    <source>
        <dbReference type="Proteomes" id="UP001185012"/>
    </source>
</evidence>
<name>A0ABU1IRE9_9BACL</name>
<proteinExistence type="inferred from homology"/>
<sequence>MPVWLRWCLGILAVLAVFWLRAHYDIDPGTIRDWVLSFGGWAPVIYILLYAIRPLFFFPASLFSLTGGLAFGAVQGGICIMIGATLSAWTAFWMARFLGRSMVERMLRGKGERLDRLMEREGFAVVLILRVIPMVPFDAISVAAGMSRMRWWPFTLATLLGIIPGTFVYSYLGNSLLQGWQQIIAAVALFSVFMLLTLLLRGRMKHWLEGGHGK</sequence>